<dbReference type="Proteomes" id="UP000626092">
    <property type="component" value="Unassembled WGS sequence"/>
</dbReference>
<protein>
    <submittedName>
        <fullName evidence="1">Uncharacterized protein</fullName>
    </submittedName>
</protein>
<name>A0A834GR78_RHOSS</name>
<dbReference type="OrthoDB" id="1936908at2759"/>
<organism evidence="1 2">
    <name type="scientific">Rhododendron simsii</name>
    <name type="common">Sims's rhododendron</name>
    <dbReference type="NCBI Taxonomy" id="118357"/>
    <lineage>
        <taxon>Eukaryota</taxon>
        <taxon>Viridiplantae</taxon>
        <taxon>Streptophyta</taxon>
        <taxon>Embryophyta</taxon>
        <taxon>Tracheophyta</taxon>
        <taxon>Spermatophyta</taxon>
        <taxon>Magnoliopsida</taxon>
        <taxon>eudicotyledons</taxon>
        <taxon>Gunneridae</taxon>
        <taxon>Pentapetalae</taxon>
        <taxon>asterids</taxon>
        <taxon>Ericales</taxon>
        <taxon>Ericaceae</taxon>
        <taxon>Ericoideae</taxon>
        <taxon>Rhodoreae</taxon>
        <taxon>Rhododendron</taxon>
    </lineage>
</organism>
<evidence type="ECO:0000313" key="1">
    <source>
        <dbReference type="EMBL" id="KAF7137351.1"/>
    </source>
</evidence>
<dbReference type="EMBL" id="WJXA01000007">
    <property type="protein sequence ID" value="KAF7137351.1"/>
    <property type="molecule type" value="Genomic_DNA"/>
</dbReference>
<sequence>MADIDQPETENARLDRLEWLIMEQLKQKGLTTVSIYEAEFANLAEYTRHMVATENRKARKFEDGLKPEIRKVVRPMRLPTYAEVDDRALLVE</sequence>
<reference evidence="1" key="1">
    <citation type="submission" date="2019-11" db="EMBL/GenBank/DDBJ databases">
        <authorList>
            <person name="Liu Y."/>
            <person name="Hou J."/>
            <person name="Li T.-Q."/>
            <person name="Guan C.-H."/>
            <person name="Wu X."/>
            <person name="Wu H.-Z."/>
            <person name="Ling F."/>
            <person name="Zhang R."/>
            <person name="Shi X.-G."/>
            <person name="Ren J.-P."/>
            <person name="Chen E.-F."/>
            <person name="Sun J.-M."/>
        </authorList>
    </citation>
    <scope>NUCLEOTIDE SEQUENCE</scope>
    <source>
        <strain evidence="1">Adult_tree_wgs_1</strain>
        <tissue evidence="1">Leaves</tissue>
    </source>
</reference>
<gene>
    <name evidence="1" type="ORF">RHSIM_Rhsim07G0155000</name>
</gene>
<dbReference type="AlphaFoldDB" id="A0A834GR78"/>
<keyword evidence="2" id="KW-1185">Reference proteome</keyword>
<accession>A0A834GR78</accession>
<proteinExistence type="predicted"/>
<evidence type="ECO:0000313" key="2">
    <source>
        <dbReference type="Proteomes" id="UP000626092"/>
    </source>
</evidence>
<comment type="caution">
    <text evidence="1">The sequence shown here is derived from an EMBL/GenBank/DDBJ whole genome shotgun (WGS) entry which is preliminary data.</text>
</comment>